<protein>
    <submittedName>
        <fullName evidence="1">Uncharacterized protein</fullName>
    </submittedName>
</protein>
<organism evidence="1 2">
    <name type="scientific">Photobacterium iliopiscarium</name>
    <dbReference type="NCBI Taxonomy" id="56192"/>
    <lineage>
        <taxon>Bacteria</taxon>
        <taxon>Pseudomonadati</taxon>
        <taxon>Pseudomonadota</taxon>
        <taxon>Gammaproteobacteria</taxon>
        <taxon>Vibrionales</taxon>
        <taxon>Vibrionaceae</taxon>
        <taxon>Photobacterium</taxon>
    </lineage>
</organism>
<evidence type="ECO:0000313" key="2">
    <source>
        <dbReference type="Proteomes" id="UP000241954"/>
    </source>
</evidence>
<sequence>MSNSILTTRRKFLIHAVSHVFGEKLISGRNAADLYANLLGFKNNNILNYEIERKKSIAISAVQSDWNPFDAHILRIFKQYLPEIESHQLFKIDQLSQPKFALVDGDWRPRLVSLLKGVSNLLELRYGAKSEACSELAFLLISLADGQIYNNKARNRLFIICSVLVHLEKTKKISAIRWLDIAVLYQPQNFQFLLDHIYGYQDEFISDHAVLEEVLRYADKDYCTFIEDDSAFEVFQHLFVELGVDIAVSELSDDVGKTIFGNFGSLGAYKARYKSEMEGILNPK</sequence>
<dbReference type="EMBL" id="PYLW01000004">
    <property type="protein sequence ID" value="PSV98263.1"/>
    <property type="molecule type" value="Genomic_DNA"/>
</dbReference>
<name>A0A2T3MNQ8_9GAMM</name>
<evidence type="ECO:0000313" key="1">
    <source>
        <dbReference type="EMBL" id="PSV98263.1"/>
    </source>
</evidence>
<accession>A0A2T3MNQ8</accession>
<gene>
    <name evidence="1" type="ORF">C9I88_06255</name>
</gene>
<dbReference type="RefSeq" id="WP_107236971.1">
    <property type="nucleotide sequence ID" value="NZ_PYLW01000004.1"/>
</dbReference>
<proteinExistence type="predicted"/>
<comment type="caution">
    <text evidence="1">The sequence shown here is derived from an EMBL/GenBank/DDBJ whole genome shotgun (WGS) entry which is preliminary data.</text>
</comment>
<dbReference type="Proteomes" id="UP000241954">
    <property type="component" value="Unassembled WGS sequence"/>
</dbReference>
<dbReference type="AlphaFoldDB" id="A0A2T3MNQ8"/>
<reference evidence="1 2" key="1">
    <citation type="submission" date="2018-01" db="EMBL/GenBank/DDBJ databases">
        <title>Whole genome sequencing of Histamine producing bacteria.</title>
        <authorList>
            <person name="Butler K."/>
        </authorList>
    </citation>
    <scope>NUCLEOTIDE SEQUENCE [LARGE SCALE GENOMIC DNA]</scope>
    <source>
        <strain evidence="1 2">NCIMB 13481</strain>
    </source>
</reference>